<comment type="caution">
    <text evidence="3">The sequence shown here is derived from an EMBL/GenBank/DDBJ whole genome shotgun (WGS) entry which is preliminary data.</text>
</comment>
<keyword evidence="4" id="KW-1185">Reference proteome</keyword>
<dbReference type="Gene3D" id="2.60.40.10">
    <property type="entry name" value="Immunoglobulins"/>
    <property type="match status" value="4"/>
</dbReference>
<dbReference type="OrthoDB" id="5522233at2"/>
<feature type="domain" description="Big-1" evidence="2">
    <location>
        <begin position="65"/>
        <end position="160"/>
    </location>
</feature>
<dbReference type="InterPro" id="IPR013783">
    <property type="entry name" value="Ig-like_fold"/>
</dbReference>
<comment type="similarity">
    <text evidence="1">Belongs to the intimin/invasin family.</text>
</comment>
<dbReference type="SUPFAM" id="SSF49373">
    <property type="entry name" value="Invasin/intimin cell-adhesion fragments"/>
    <property type="match status" value="3"/>
</dbReference>
<protein>
    <submittedName>
        <fullName evidence="3">Bacterial Ig-like domain (Group 1)</fullName>
    </submittedName>
</protein>
<sequence length="878" mass="84787">MKLNLTPIFTARYWTFLMSALLLIMISACGGGNGSAGTPLGGSGSGSGGTGGTTPTTNGVITLTLTNAGTASNTIPSNGSLTATANVVNAAGAAVANTLVTFTLSGTTTAVIAPVLTALTNSSGNAVILLQAGTTAGAGTLTASATVVGTTAITGSASFQNLNGTTPGANSVITLALTTAAGTSATTIPPGGSLSATATVTTGGVAVPNALVTFSVSSATGSLPITTALTNSAGIAVVSLQSGTVSGAGTLTASTAVSGNTAPITNSVNYTSGATGPTASPQIAISFASSTGCTANTITTSCPITASATVTDASGNPVANTLVSFSNSLSGVVLAPSAGIVITNSSGVATVTVSAAGLVTSGQAGSAGRVSATTTIAGVTVVAGQNYTLGNTAITLVGVTPASGTANVSAYGTTTIAVQVDSAGAIYTAQPVTVNFASSCAANGKASLPATATTVNGVAQVTYTDNGCGTTDTVTASVAGVAATVTITLKVAAPTAASINFVAVSPTSSSIVLPSTGGVGRTSTATLTFEVVDVNGNPINGAAVNFANLYANANPGAPVIATLNSTSSTTGSNGQVTTTVTAVSVGTLSITASLVSTPSIASTSNTVVVSTGQPTQASFSLSASVFNIEGWSYNGITSTLTTFIADANGNPVVNGTPVVATTNKGSVGNSSGVSAGCTTVNGQCSLTFTSQNPRVVARTAVGVATVQFSSTNNTTLPIAGSLQLYLSGSSPNIYYFNGTNWVLANNNGGVPQALSTNNCSQNVEFVITDENGNPMPATTSIIATTTQTGITIGTLLPGAVPNTPVGGGTQLTLPTTPATTVNGTTVVIPYNLSVSATTGSAPQCLDGGGTQSPFNFSVTTTTPQGVTTLTNFVLKYPS</sequence>
<feature type="domain" description="Big-1" evidence="2">
    <location>
        <begin position="508"/>
        <end position="608"/>
    </location>
</feature>
<dbReference type="PROSITE" id="PS51257">
    <property type="entry name" value="PROKAR_LIPOPROTEIN"/>
    <property type="match status" value="1"/>
</dbReference>
<dbReference type="EMBL" id="PUGF01000002">
    <property type="protein sequence ID" value="PRC94785.1"/>
    <property type="molecule type" value="Genomic_DNA"/>
</dbReference>
<proteinExistence type="inferred from homology"/>
<dbReference type="RefSeq" id="WP_105530479.1">
    <property type="nucleotide sequence ID" value="NZ_PUGF01000002.1"/>
</dbReference>
<evidence type="ECO:0000313" key="4">
    <source>
        <dbReference type="Proteomes" id="UP000237839"/>
    </source>
</evidence>
<name>A0A2S9H470_9BURK</name>
<evidence type="ECO:0000313" key="3">
    <source>
        <dbReference type="EMBL" id="PRC94785.1"/>
    </source>
</evidence>
<dbReference type="PROSITE" id="PS51127">
    <property type="entry name" value="BIG1"/>
    <property type="match status" value="4"/>
</dbReference>
<dbReference type="InterPro" id="IPR003344">
    <property type="entry name" value="Big_1_dom"/>
</dbReference>
<dbReference type="AlphaFoldDB" id="A0A2S9H470"/>
<dbReference type="Proteomes" id="UP000237839">
    <property type="component" value="Unassembled WGS sequence"/>
</dbReference>
<accession>A0A2S9H470</accession>
<organism evidence="3 4">
    <name type="scientific">Solimicrobium silvestre</name>
    <dbReference type="NCBI Taxonomy" id="2099400"/>
    <lineage>
        <taxon>Bacteria</taxon>
        <taxon>Pseudomonadati</taxon>
        <taxon>Pseudomonadota</taxon>
        <taxon>Betaproteobacteria</taxon>
        <taxon>Burkholderiales</taxon>
        <taxon>Oxalobacteraceae</taxon>
        <taxon>Solimicrobium</taxon>
    </lineage>
</organism>
<dbReference type="InterPro" id="IPR008964">
    <property type="entry name" value="Invasin/intimin_cell_adhesion"/>
</dbReference>
<reference evidence="3 4" key="1">
    <citation type="submission" date="2018-02" db="EMBL/GenBank/DDBJ databases">
        <title>Solimicrobium silvestre gen. nov., sp. nov., isolated from alpine forest soil.</title>
        <authorList>
            <person name="Margesin R."/>
            <person name="Albuquerque L."/>
            <person name="Zhang D.-C."/>
            <person name="Froufe H.J.C."/>
            <person name="Severino R."/>
            <person name="Roxo I."/>
            <person name="Egas C."/>
            <person name="Da Costa M.S."/>
        </authorList>
    </citation>
    <scope>NUCLEOTIDE SEQUENCE [LARGE SCALE GENOMIC DNA]</scope>
    <source>
        <strain evidence="3 4">S20-91</strain>
    </source>
</reference>
<gene>
    <name evidence="3" type="ORF">S2091_0788</name>
</gene>
<feature type="domain" description="Big-1" evidence="2">
    <location>
        <begin position="168"/>
        <end position="271"/>
    </location>
</feature>
<evidence type="ECO:0000259" key="2">
    <source>
        <dbReference type="PROSITE" id="PS51127"/>
    </source>
</evidence>
<dbReference type="SMART" id="SM00634">
    <property type="entry name" value="BID_1"/>
    <property type="match status" value="4"/>
</dbReference>
<feature type="domain" description="Big-1" evidence="2">
    <location>
        <begin position="283"/>
        <end position="397"/>
    </location>
</feature>
<evidence type="ECO:0000256" key="1">
    <source>
        <dbReference type="ARBA" id="ARBA00010116"/>
    </source>
</evidence>